<feature type="region of interest" description="Disordered" evidence="1">
    <location>
        <begin position="78"/>
        <end position="101"/>
    </location>
</feature>
<name>A0A7C8RFQ3_ORBOL</name>
<gene>
    <name evidence="2" type="ORF">TWF970_002078</name>
</gene>
<dbReference type="AlphaFoldDB" id="A0A7C8RFQ3"/>
<evidence type="ECO:0000313" key="3">
    <source>
        <dbReference type="Proteomes" id="UP000474640"/>
    </source>
</evidence>
<dbReference type="EMBL" id="JAABOJ010000015">
    <property type="protein sequence ID" value="KAF3281519.1"/>
    <property type="molecule type" value="Genomic_DNA"/>
</dbReference>
<organism evidence="2 3">
    <name type="scientific">Orbilia oligospora</name>
    <name type="common">Nematode-trapping fungus</name>
    <name type="synonym">Arthrobotrys oligospora</name>
    <dbReference type="NCBI Taxonomy" id="2813651"/>
    <lineage>
        <taxon>Eukaryota</taxon>
        <taxon>Fungi</taxon>
        <taxon>Dikarya</taxon>
        <taxon>Ascomycota</taxon>
        <taxon>Pezizomycotina</taxon>
        <taxon>Orbiliomycetes</taxon>
        <taxon>Orbiliales</taxon>
        <taxon>Orbiliaceae</taxon>
        <taxon>Orbilia</taxon>
    </lineage>
</organism>
<comment type="caution">
    <text evidence="2">The sequence shown here is derived from an EMBL/GenBank/DDBJ whole genome shotgun (WGS) entry which is preliminary data.</text>
</comment>
<evidence type="ECO:0000256" key="1">
    <source>
        <dbReference type="SAM" id="MobiDB-lite"/>
    </source>
</evidence>
<sequence length="101" mass="10905">MSLQYFLHASFFTSHQSHYLDASLPFSPKSAVAVRSSSVAEREKGYLLTNLVEARSPSELSGWVDIFDLGHGEDLQNPQSGHLSAITGSSPPPSSGSFTFC</sequence>
<evidence type="ECO:0000313" key="2">
    <source>
        <dbReference type="EMBL" id="KAF3281519.1"/>
    </source>
</evidence>
<protein>
    <submittedName>
        <fullName evidence="2">Uncharacterized protein</fullName>
    </submittedName>
</protein>
<dbReference type="Proteomes" id="UP000474640">
    <property type="component" value="Unassembled WGS sequence"/>
</dbReference>
<accession>A0A7C8RFQ3</accession>
<reference evidence="2 3" key="1">
    <citation type="submission" date="2020-01" db="EMBL/GenBank/DDBJ databases">
        <authorList>
            <person name="Palmer J.M."/>
        </authorList>
    </citation>
    <scope>NUCLEOTIDE SEQUENCE [LARGE SCALE GENOMIC DNA]</scope>
    <source>
        <strain evidence="2 3">TWF970</strain>
    </source>
</reference>
<proteinExistence type="predicted"/>